<dbReference type="OrthoDB" id="5289857at2"/>
<dbReference type="GO" id="GO:0009098">
    <property type="term" value="P:L-leucine biosynthetic process"/>
    <property type="evidence" value="ECO:0007669"/>
    <property type="project" value="UniProtKB-KW"/>
</dbReference>
<keyword evidence="17" id="KW-1185">Reference proteome</keyword>
<evidence type="ECO:0000256" key="7">
    <source>
        <dbReference type="ARBA" id="ARBA00022605"/>
    </source>
</evidence>
<proteinExistence type="inferred from homology"/>
<dbReference type="RefSeq" id="WP_149324919.1">
    <property type="nucleotide sequence ID" value="NZ_CP043504.1"/>
</dbReference>
<keyword evidence="9" id="KW-0460">Magnesium</keyword>
<dbReference type="KEGG" id="lyk:FLP23_05425"/>
<name>A0A5C1Y810_9MICO</name>
<dbReference type="GO" id="GO:0000287">
    <property type="term" value="F:magnesium ion binding"/>
    <property type="evidence" value="ECO:0007669"/>
    <property type="project" value="InterPro"/>
</dbReference>
<dbReference type="AlphaFoldDB" id="A0A5C1Y810"/>
<dbReference type="EC" id="1.1.1.85" evidence="5"/>
<keyword evidence="8" id="KW-0479">Metal-binding</keyword>
<keyword evidence="11" id="KW-0520">NAD</keyword>
<evidence type="ECO:0000256" key="8">
    <source>
        <dbReference type="ARBA" id="ARBA00022723"/>
    </source>
</evidence>
<evidence type="ECO:0000256" key="14">
    <source>
        <dbReference type="ARBA" id="ARBA00033138"/>
    </source>
</evidence>
<protein>
    <recommendedName>
        <fullName evidence="5">3-isopropylmalate dehydrogenase</fullName>
        <ecNumber evidence="5">1.1.1.85</ecNumber>
    </recommendedName>
    <alternativeName>
        <fullName evidence="14">3-IPM-DH</fullName>
    </alternativeName>
</protein>
<dbReference type="Pfam" id="PF00180">
    <property type="entry name" value="Iso_dh"/>
    <property type="match status" value="1"/>
</dbReference>
<evidence type="ECO:0000256" key="9">
    <source>
        <dbReference type="ARBA" id="ARBA00022842"/>
    </source>
</evidence>
<reference evidence="16 17" key="1">
    <citation type="submission" date="2019-09" db="EMBL/GenBank/DDBJ databases">
        <title>Genome sequencing of strain KACC 19322.</title>
        <authorList>
            <person name="Heo J."/>
            <person name="Kim S.-J."/>
            <person name="Kim J.-S."/>
            <person name="Hong S.-B."/>
            <person name="Kwon S.-W."/>
        </authorList>
    </citation>
    <scope>NUCLEOTIDE SEQUENCE [LARGE SCALE GENOMIC DNA]</scope>
    <source>
        <strain evidence="16 17">KACC 19322</strain>
    </source>
</reference>
<keyword evidence="6" id="KW-0432">Leucine biosynthesis</keyword>
<evidence type="ECO:0000259" key="15">
    <source>
        <dbReference type="SMART" id="SM01329"/>
    </source>
</evidence>
<dbReference type="GO" id="GO:0003862">
    <property type="term" value="F:3-isopropylmalate dehydrogenase activity"/>
    <property type="evidence" value="ECO:0007669"/>
    <property type="project" value="UniProtKB-EC"/>
</dbReference>
<evidence type="ECO:0000256" key="1">
    <source>
        <dbReference type="ARBA" id="ARBA00001936"/>
    </source>
</evidence>
<evidence type="ECO:0000256" key="6">
    <source>
        <dbReference type="ARBA" id="ARBA00022430"/>
    </source>
</evidence>
<keyword evidence="10" id="KW-0560">Oxidoreductase</keyword>
<dbReference type="InterPro" id="IPR019818">
    <property type="entry name" value="IsoCit/isopropylmalate_DH_CS"/>
</dbReference>
<evidence type="ECO:0000256" key="3">
    <source>
        <dbReference type="ARBA" id="ARBA00008319"/>
    </source>
</evidence>
<accession>A0A5C1Y810</accession>
<dbReference type="PANTHER" id="PTHR43275">
    <property type="entry name" value="D-MALATE DEHYDROGENASE [DECARBOXYLATING]"/>
    <property type="match status" value="1"/>
</dbReference>
<evidence type="ECO:0000256" key="5">
    <source>
        <dbReference type="ARBA" id="ARBA00013101"/>
    </source>
</evidence>
<dbReference type="EMBL" id="CP043504">
    <property type="protein sequence ID" value="QEO09498.1"/>
    <property type="molecule type" value="Genomic_DNA"/>
</dbReference>
<evidence type="ECO:0000256" key="13">
    <source>
        <dbReference type="ARBA" id="ARBA00023304"/>
    </source>
</evidence>
<comment type="cofactor">
    <cofactor evidence="2">
        <name>Mg(2+)</name>
        <dbReference type="ChEBI" id="CHEBI:18420"/>
    </cofactor>
</comment>
<evidence type="ECO:0000256" key="2">
    <source>
        <dbReference type="ARBA" id="ARBA00001946"/>
    </source>
</evidence>
<dbReference type="InterPro" id="IPR024084">
    <property type="entry name" value="IsoPropMal-DH-like_dom"/>
</dbReference>
<dbReference type="FunFam" id="3.40.718.10:FF:000006">
    <property type="entry name" value="3-isopropylmalate dehydrogenase"/>
    <property type="match status" value="1"/>
</dbReference>
<keyword evidence="13" id="KW-0100">Branched-chain amino acid biosynthesis</keyword>
<dbReference type="Gene3D" id="3.40.718.10">
    <property type="entry name" value="Isopropylmalate Dehydrogenase"/>
    <property type="match status" value="1"/>
</dbReference>
<dbReference type="PROSITE" id="PS00470">
    <property type="entry name" value="IDH_IMDH"/>
    <property type="match status" value="1"/>
</dbReference>
<keyword evidence="12" id="KW-0464">Manganese</keyword>
<evidence type="ECO:0000256" key="12">
    <source>
        <dbReference type="ARBA" id="ARBA00023211"/>
    </source>
</evidence>
<sequence>MSSYRIVTIPGDGIGPEVTASALEVVEAAARAHGGLTLEVEQLDASAERWKRTGVALPDEALAAAAEADAILMGAVGLPDARHPDGREVNGDVILRLRFELDLYGGIRPVRSFPNVATALRSDEPIDYVIVRENVEGLLASSVTRIRDEVAIDNLVITATGTTKVSELAFRLAERRAGKRRVACVDKSNAVAAYAFFREVFDQVAARHPDITPDHIYVDAMTAYQVLDPQRFDVVVTENMFGDILSDLGPATVGGLGLAASGDVGDAHGMFQPSHGSAPDIAGRGIANPTATILSAAMMLDWLGRQHDDADAVELGRVIDDAVVRVLAAGQVRTPDLRGTATSAEFTAAVIGALA</sequence>
<comment type="similarity">
    <text evidence="3">Belongs to the isocitrate and isopropylmalate dehydrogenases family. LeuB type 1 subfamily.</text>
</comment>
<comment type="subunit">
    <text evidence="4">Homodimer.</text>
</comment>
<gene>
    <name evidence="16" type="ORF">FLP23_05425</name>
</gene>
<dbReference type="InterPro" id="IPR050501">
    <property type="entry name" value="ICDH/IPMDH"/>
</dbReference>
<dbReference type="PANTHER" id="PTHR43275:SF1">
    <property type="entry name" value="D-MALATE DEHYDROGENASE [DECARBOXYLATING]"/>
    <property type="match status" value="1"/>
</dbReference>
<dbReference type="Proteomes" id="UP000322159">
    <property type="component" value="Chromosome"/>
</dbReference>
<keyword evidence="7" id="KW-0028">Amino-acid biosynthesis</keyword>
<feature type="domain" description="Isopropylmalate dehydrogenase-like" evidence="15">
    <location>
        <begin position="5"/>
        <end position="350"/>
    </location>
</feature>
<organism evidence="16 17">
    <name type="scientific">Protaetiibacter larvae</name>
    <dbReference type="NCBI Taxonomy" id="2592654"/>
    <lineage>
        <taxon>Bacteria</taxon>
        <taxon>Bacillati</taxon>
        <taxon>Actinomycetota</taxon>
        <taxon>Actinomycetes</taxon>
        <taxon>Micrococcales</taxon>
        <taxon>Microbacteriaceae</taxon>
        <taxon>Protaetiibacter</taxon>
    </lineage>
</organism>
<evidence type="ECO:0000313" key="16">
    <source>
        <dbReference type="EMBL" id="QEO09498.1"/>
    </source>
</evidence>
<comment type="cofactor">
    <cofactor evidence="1">
        <name>Mn(2+)</name>
        <dbReference type="ChEBI" id="CHEBI:29035"/>
    </cofactor>
</comment>
<evidence type="ECO:0000256" key="11">
    <source>
        <dbReference type="ARBA" id="ARBA00023027"/>
    </source>
</evidence>
<evidence type="ECO:0000256" key="10">
    <source>
        <dbReference type="ARBA" id="ARBA00023002"/>
    </source>
</evidence>
<dbReference type="GO" id="GO:0051287">
    <property type="term" value="F:NAD binding"/>
    <property type="evidence" value="ECO:0007669"/>
    <property type="project" value="InterPro"/>
</dbReference>
<evidence type="ECO:0000313" key="17">
    <source>
        <dbReference type="Proteomes" id="UP000322159"/>
    </source>
</evidence>
<dbReference type="SUPFAM" id="SSF53659">
    <property type="entry name" value="Isocitrate/Isopropylmalate dehydrogenase-like"/>
    <property type="match status" value="1"/>
</dbReference>
<dbReference type="SMART" id="SM01329">
    <property type="entry name" value="Iso_dh"/>
    <property type="match status" value="1"/>
</dbReference>
<evidence type="ECO:0000256" key="4">
    <source>
        <dbReference type="ARBA" id="ARBA00011738"/>
    </source>
</evidence>